<gene>
    <name evidence="1" type="ORF">ALP59_200064</name>
</gene>
<proteinExistence type="predicted"/>
<comment type="caution">
    <text evidence="1">The sequence shown here is derived from an EMBL/GenBank/DDBJ whole genome shotgun (WGS) entry which is preliminary data.</text>
</comment>
<dbReference type="Proteomes" id="UP000270499">
    <property type="component" value="Unassembled WGS sequence"/>
</dbReference>
<dbReference type="EMBL" id="RBSW01000058">
    <property type="protein sequence ID" value="RMS85293.1"/>
    <property type="molecule type" value="Genomic_DNA"/>
</dbReference>
<evidence type="ECO:0000313" key="2">
    <source>
        <dbReference type="Proteomes" id="UP000270499"/>
    </source>
</evidence>
<protein>
    <submittedName>
        <fullName evidence="1">Uncharacterized protein</fullName>
    </submittedName>
</protein>
<sequence>MHFSPMPPDDRLAMSIWRRCARTMGTNPSLVAVLVICATGFSIRLRRPVRTKILLSVSSCVAVKI</sequence>
<dbReference type="AlphaFoldDB" id="A0A3M5GGX8"/>
<evidence type="ECO:0000313" key="1">
    <source>
        <dbReference type="EMBL" id="RMS85293.1"/>
    </source>
</evidence>
<accession>A0A3M5GGX8</accession>
<name>A0A3M5GGX8_PSESS</name>
<organism evidence="1 2">
    <name type="scientific">Pseudomonas savastanoi</name>
    <name type="common">Pseudomonas syringae pv. savastanoi</name>
    <dbReference type="NCBI Taxonomy" id="29438"/>
    <lineage>
        <taxon>Bacteria</taxon>
        <taxon>Pseudomonadati</taxon>
        <taxon>Pseudomonadota</taxon>
        <taxon>Gammaproteobacteria</taxon>
        <taxon>Pseudomonadales</taxon>
        <taxon>Pseudomonadaceae</taxon>
        <taxon>Pseudomonas</taxon>
    </lineage>
</organism>
<reference evidence="1 2" key="1">
    <citation type="submission" date="2018-08" db="EMBL/GenBank/DDBJ databases">
        <title>Recombination of ecologically and evolutionarily significant loci maintains genetic cohesion in the Pseudomonas syringae species complex.</title>
        <authorList>
            <person name="Dillon M."/>
            <person name="Thakur S."/>
            <person name="Almeida R.N.D."/>
            <person name="Weir B.S."/>
            <person name="Guttman D.S."/>
        </authorList>
    </citation>
    <scope>NUCLEOTIDE SEQUENCE [LARGE SCALE GENOMIC DNA]</scope>
    <source>
        <strain evidence="1 2">ICMP 9421</strain>
    </source>
</reference>